<protein>
    <submittedName>
        <fullName evidence="4">O-methyltransferase</fullName>
        <ecNumber evidence="4">2.1.1.-</ecNumber>
    </submittedName>
</protein>
<dbReference type="PANTHER" id="PTHR43167">
    <property type="entry name" value="PUTATIVE (AFU_ORTHOLOGUE AFUA_6G01830)-RELATED"/>
    <property type="match status" value="1"/>
</dbReference>
<name>A0AB39W7F5_9FLAO</name>
<gene>
    <name evidence="4" type="ORF">AB3G34_07750</name>
</gene>
<keyword evidence="1 4" id="KW-0489">Methyltransferase</keyword>
<dbReference type="RefSeq" id="WP_369753989.1">
    <property type="nucleotide sequence ID" value="NZ_CP165625.1"/>
</dbReference>
<evidence type="ECO:0000256" key="3">
    <source>
        <dbReference type="ARBA" id="ARBA00022691"/>
    </source>
</evidence>
<organism evidence="4">
    <name type="scientific">Flavobacterium sp. WC2409</name>
    <dbReference type="NCBI Taxonomy" id="3234139"/>
    <lineage>
        <taxon>Bacteria</taxon>
        <taxon>Pseudomonadati</taxon>
        <taxon>Bacteroidota</taxon>
        <taxon>Flavobacteriia</taxon>
        <taxon>Flavobacteriales</taxon>
        <taxon>Flavobacteriaceae</taxon>
        <taxon>Flavobacterium</taxon>
    </lineage>
</organism>
<dbReference type="AlphaFoldDB" id="A0AB39W7F5"/>
<accession>A0AB39W7F5</accession>
<dbReference type="CDD" id="cd02440">
    <property type="entry name" value="AdoMet_MTases"/>
    <property type="match status" value="1"/>
</dbReference>
<keyword evidence="3" id="KW-0949">S-adenosyl-L-methionine</keyword>
<dbReference type="PROSITE" id="PS51682">
    <property type="entry name" value="SAM_OMT_I"/>
    <property type="match status" value="1"/>
</dbReference>
<evidence type="ECO:0000256" key="1">
    <source>
        <dbReference type="ARBA" id="ARBA00022603"/>
    </source>
</evidence>
<dbReference type="GO" id="GO:0032259">
    <property type="term" value="P:methylation"/>
    <property type="evidence" value="ECO:0007669"/>
    <property type="project" value="UniProtKB-KW"/>
</dbReference>
<proteinExistence type="predicted"/>
<dbReference type="SUPFAM" id="SSF53335">
    <property type="entry name" value="S-adenosyl-L-methionine-dependent methyltransferases"/>
    <property type="match status" value="1"/>
</dbReference>
<sequence length="210" mass="23856">MISFDTKIDTVLKTYHQRIETESILMKSLPVAEGMKRRDEFLLSVGLETAIFINTLIKSAHSKIILELGTSYGYSTIWLAEAARANGGRVITLENNIEKAAYAKQKIEEAGLSDFVEWRIGDALENIANATEKFDFVLVDIWKELYLPCFDLFYPKLNPEAWVLSDNMVFPPHSLQETTLYKNRILETQAFDTVLLPIGSGIELSFLKNK</sequence>
<dbReference type="PANTHER" id="PTHR43167:SF1">
    <property type="entry name" value="PUTATIVE (AFU_ORTHOLOGUE AFUA_6G01830)-RELATED"/>
    <property type="match status" value="1"/>
</dbReference>
<dbReference type="Pfam" id="PF13578">
    <property type="entry name" value="Methyltransf_24"/>
    <property type="match status" value="1"/>
</dbReference>
<dbReference type="GO" id="GO:0008171">
    <property type="term" value="F:O-methyltransferase activity"/>
    <property type="evidence" value="ECO:0007669"/>
    <property type="project" value="InterPro"/>
</dbReference>
<evidence type="ECO:0000313" key="4">
    <source>
        <dbReference type="EMBL" id="XDU96998.1"/>
    </source>
</evidence>
<dbReference type="Gene3D" id="3.40.50.150">
    <property type="entry name" value="Vaccinia Virus protein VP39"/>
    <property type="match status" value="1"/>
</dbReference>
<dbReference type="EC" id="2.1.1.-" evidence="4"/>
<keyword evidence="2 4" id="KW-0808">Transferase</keyword>
<dbReference type="InterPro" id="IPR002935">
    <property type="entry name" value="SAM_O-MeTrfase"/>
</dbReference>
<dbReference type="InterPro" id="IPR029063">
    <property type="entry name" value="SAM-dependent_MTases_sf"/>
</dbReference>
<dbReference type="EMBL" id="CP165625">
    <property type="protein sequence ID" value="XDU96998.1"/>
    <property type="molecule type" value="Genomic_DNA"/>
</dbReference>
<evidence type="ECO:0000256" key="2">
    <source>
        <dbReference type="ARBA" id="ARBA00022679"/>
    </source>
</evidence>
<reference evidence="4" key="1">
    <citation type="submission" date="2024-07" db="EMBL/GenBank/DDBJ databases">
        <authorList>
            <person name="Biller S.J."/>
        </authorList>
    </citation>
    <scope>NUCLEOTIDE SEQUENCE</scope>
    <source>
        <strain evidence="4">WC2409</strain>
    </source>
</reference>